<evidence type="ECO:0000313" key="2">
    <source>
        <dbReference type="EMBL" id="KAH3683716.1"/>
    </source>
</evidence>
<proteinExistence type="predicted"/>
<dbReference type="AlphaFoldDB" id="A0A9P8TLY4"/>
<comment type="caution">
    <text evidence="2">The sequence shown here is derived from an EMBL/GenBank/DDBJ whole genome shotgun (WGS) entry which is preliminary data.</text>
</comment>
<feature type="compositionally biased region" description="Low complexity" evidence="1">
    <location>
        <begin position="304"/>
        <end position="315"/>
    </location>
</feature>
<feature type="compositionally biased region" description="Polar residues" evidence="1">
    <location>
        <begin position="33"/>
        <end position="49"/>
    </location>
</feature>
<keyword evidence="3" id="KW-1185">Reference proteome</keyword>
<reference evidence="2" key="2">
    <citation type="submission" date="2021-01" db="EMBL/GenBank/DDBJ databases">
        <authorList>
            <person name="Schikora-Tamarit M.A."/>
        </authorList>
    </citation>
    <scope>NUCLEOTIDE SEQUENCE</scope>
    <source>
        <strain evidence="2">CBS2887</strain>
    </source>
</reference>
<sequence>EDRFDDFDFTFGGQDQDEALDRVPLPEGAITPQRESTPLGSDSGKVSTPSALNDIQEEHTEMQDLCPDFDIEMDQIFDEIPAVDELNDPQEGDVPTKTKKPMAVKTKRSALSLIKIDEQRVSLNTDELREFRDKYIENQISRRPRKKRDLGLRLKGYLEQQVFFLPELVFKIPTSNGNQLDTDKDHQEDRDHVMYDDDVEVARDAQPDVNKNDDDQFRMDAPDIDFVDDLMISNEVTEVEVARRSSRRHSSRSSLGSRSNNNLFDDNFNFSAGGYQDFDYAGEVFELVEDKFGSGDDTIHEAGDSSGSGRVRRSSSSIGARPIATVVEGDEFDIPVGTQYHTQTGGQKGEADENLLMNSKAEKFYKFLLSKVPEDQNSIVFSNIFNGVYHKETVVKSFYEMLQLNNLNKLKIRVLTTSTSEQDKFKVLTGKDFEILI</sequence>
<feature type="non-terminal residue" evidence="2">
    <location>
        <position position="1"/>
    </location>
</feature>
<reference evidence="2" key="1">
    <citation type="journal article" date="2021" name="Open Biol.">
        <title>Shared evolutionary footprints suggest mitochondrial oxidative damage underlies multiple complex I losses in fungi.</title>
        <authorList>
            <person name="Schikora-Tamarit M.A."/>
            <person name="Marcet-Houben M."/>
            <person name="Nosek J."/>
            <person name="Gabaldon T."/>
        </authorList>
    </citation>
    <scope>NUCLEOTIDE SEQUENCE</scope>
    <source>
        <strain evidence="2">CBS2887</strain>
    </source>
</reference>
<gene>
    <name evidence="2" type="ORF">WICPIJ_005305</name>
</gene>
<protein>
    <submittedName>
        <fullName evidence="2">Uncharacterized protein</fullName>
    </submittedName>
</protein>
<evidence type="ECO:0000256" key="1">
    <source>
        <dbReference type="SAM" id="MobiDB-lite"/>
    </source>
</evidence>
<feature type="region of interest" description="Disordered" evidence="1">
    <location>
        <begin position="1"/>
        <end position="49"/>
    </location>
</feature>
<organism evidence="2 3">
    <name type="scientific">Wickerhamomyces pijperi</name>
    <name type="common">Yeast</name>
    <name type="synonym">Pichia pijperi</name>
    <dbReference type="NCBI Taxonomy" id="599730"/>
    <lineage>
        <taxon>Eukaryota</taxon>
        <taxon>Fungi</taxon>
        <taxon>Dikarya</taxon>
        <taxon>Ascomycota</taxon>
        <taxon>Saccharomycotina</taxon>
        <taxon>Saccharomycetes</taxon>
        <taxon>Phaffomycetales</taxon>
        <taxon>Wickerhamomycetaceae</taxon>
        <taxon>Wickerhamomyces</taxon>
    </lineage>
</organism>
<dbReference type="EMBL" id="JAEUBG010002982">
    <property type="protein sequence ID" value="KAH3683716.1"/>
    <property type="molecule type" value="Genomic_DNA"/>
</dbReference>
<accession>A0A9P8TLY4</accession>
<dbReference type="Proteomes" id="UP000774326">
    <property type="component" value="Unassembled WGS sequence"/>
</dbReference>
<evidence type="ECO:0000313" key="3">
    <source>
        <dbReference type="Proteomes" id="UP000774326"/>
    </source>
</evidence>
<name>A0A9P8TLY4_WICPI</name>
<feature type="region of interest" description="Disordered" evidence="1">
    <location>
        <begin position="296"/>
        <end position="315"/>
    </location>
</feature>